<reference evidence="4" key="1">
    <citation type="submission" date="2016-09" db="EMBL/GenBank/DDBJ databases">
        <authorList>
            <consortium name="Pathogen Informatics"/>
            <person name="Sun Q."/>
            <person name="Inoue M."/>
        </authorList>
    </citation>
    <scope>NUCLEOTIDE SEQUENCE</scope>
</reference>
<evidence type="ECO:0000256" key="1">
    <source>
        <dbReference type="SAM" id="MobiDB-lite"/>
    </source>
</evidence>
<feature type="region of interest" description="Disordered" evidence="1">
    <location>
        <begin position="93"/>
        <end position="123"/>
    </location>
</feature>
<name>A0ABY0KW53_9APIC</name>
<feature type="domain" description="Plasmodium RESA N-terminal" evidence="3">
    <location>
        <begin position="142"/>
        <end position="271"/>
    </location>
</feature>
<keyword evidence="5" id="KW-1185">Reference proteome</keyword>
<keyword evidence="2" id="KW-0472">Membrane</keyword>
<dbReference type="EMBL" id="FMKD01000033">
    <property type="protein sequence ID" value="SCQ12717.1"/>
    <property type="molecule type" value="Genomic_DNA"/>
</dbReference>
<evidence type="ECO:0000259" key="3">
    <source>
        <dbReference type="Pfam" id="PF09687"/>
    </source>
</evidence>
<organism evidence="4 5">
    <name type="scientific">Plasmodium gaboni</name>
    <dbReference type="NCBI Taxonomy" id="647221"/>
    <lineage>
        <taxon>Eukaryota</taxon>
        <taxon>Sar</taxon>
        <taxon>Alveolata</taxon>
        <taxon>Apicomplexa</taxon>
        <taxon>Aconoidasida</taxon>
        <taxon>Haemosporida</taxon>
        <taxon>Plasmodiidae</taxon>
        <taxon>Plasmodium</taxon>
        <taxon>Plasmodium (Laverania)</taxon>
    </lineage>
</organism>
<dbReference type="InterPro" id="IPR044885">
    <property type="entry name" value="PRESA_N_sf"/>
</dbReference>
<sequence>MARKKGFSVFPFYLFDDNRKRKFHYISFKLLCLSLYIIGFYYVFLNTSLQNKCIENVKNGNIYERNLGEAQTKNKGPKWKRYLKYKKEDVSKTKSNENIKSNEEKVEENKHSTNNDMKNSNVENKSNISISNINYNDISKSLTEKELFEVLNSFEECPAKEDLRNIWNHTMGVAKEDLDNIYQQLKASIQKYLDDDFLVTLDHSSRDVFAYNHRLKEHISRIIQAVGNEEVEYTKDFYKLINNKHTLDDILKFIYSYLERLKTLKKELHQKHQKGLLADVEQEHYTRKQCKIRR</sequence>
<accession>A0ABY0KW53</accession>
<dbReference type="Pfam" id="PF09687">
    <property type="entry name" value="PRESAN"/>
    <property type="match status" value="1"/>
</dbReference>
<dbReference type="NCBIfam" id="TIGR01639">
    <property type="entry name" value="P_fal_TIGR01639"/>
    <property type="match status" value="1"/>
</dbReference>
<keyword evidence="2" id="KW-0812">Transmembrane</keyword>
<gene>
    <name evidence="4" type="ORF">PGABG01_0013000</name>
</gene>
<feature type="compositionally biased region" description="Basic and acidic residues" evidence="1">
    <location>
        <begin position="93"/>
        <end position="113"/>
    </location>
</feature>
<proteinExistence type="predicted"/>
<evidence type="ECO:0000313" key="4">
    <source>
        <dbReference type="EMBL" id="SCQ12717.1"/>
    </source>
</evidence>
<dbReference type="Gene3D" id="6.10.280.180">
    <property type="entry name" value="Plasmodium RESA, N-terminal helical domain"/>
    <property type="match status" value="1"/>
</dbReference>
<dbReference type="InterPro" id="IPR019111">
    <property type="entry name" value="PRESA_N"/>
</dbReference>
<dbReference type="InterPro" id="IPR006526">
    <property type="entry name" value="Export_prot_PHISTa/b/c"/>
</dbReference>
<dbReference type="Proteomes" id="UP000831156">
    <property type="component" value="Unassembled WGS sequence"/>
</dbReference>
<feature type="transmembrane region" description="Helical" evidence="2">
    <location>
        <begin position="23"/>
        <end position="44"/>
    </location>
</feature>
<keyword evidence="2" id="KW-1133">Transmembrane helix</keyword>
<evidence type="ECO:0000256" key="2">
    <source>
        <dbReference type="SAM" id="Phobius"/>
    </source>
</evidence>
<protein>
    <recommendedName>
        <fullName evidence="3">Plasmodium RESA N-terminal domain-containing protein</fullName>
    </recommendedName>
</protein>
<comment type="caution">
    <text evidence="4">The sequence shown here is derived from an EMBL/GenBank/DDBJ whole genome shotgun (WGS) entry which is preliminary data.</text>
</comment>
<evidence type="ECO:0000313" key="5">
    <source>
        <dbReference type="Proteomes" id="UP000831156"/>
    </source>
</evidence>